<feature type="transmembrane region" description="Helical" evidence="6">
    <location>
        <begin position="245"/>
        <end position="271"/>
    </location>
</feature>
<dbReference type="EMBL" id="JH767167">
    <property type="protein sequence ID" value="EQC31764.1"/>
    <property type="molecule type" value="Genomic_DNA"/>
</dbReference>
<comment type="subcellular location">
    <subcellularLocation>
        <location evidence="1">Membrane</location>
        <topology evidence="1">Multi-pass membrane protein</topology>
    </subcellularLocation>
</comment>
<dbReference type="GO" id="GO:0015179">
    <property type="term" value="F:L-amino acid transmembrane transporter activity"/>
    <property type="evidence" value="ECO:0007669"/>
    <property type="project" value="TreeGrafter"/>
</dbReference>
<reference evidence="8 9" key="1">
    <citation type="submission" date="2012-04" db="EMBL/GenBank/DDBJ databases">
        <title>The Genome Sequence of Saprolegnia declina VS20.</title>
        <authorList>
            <consortium name="The Broad Institute Genome Sequencing Platform"/>
            <person name="Russ C."/>
            <person name="Nusbaum C."/>
            <person name="Tyler B."/>
            <person name="van West P."/>
            <person name="Dieguez-Uribeondo J."/>
            <person name="de Bruijn I."/>
            <person name="Tripathy S."/>
            <person name="Jiang R."/>
            <person name="Young S.K."/>
            <person name="Zeng Q."/>
            <person name="Gargeya S."/>
            <person name="Fitzgerald M."/>
            <person name="Haas B."/>
            <person name="Abouelleil A."/>
            <person name="Alvarado L."/>
            <person name="Arachchi H.M."/>
            <person name="Berlin A."/>
            <person name="Chapman S.B."/>
            <person name="Goldberg J."/>
            <person name="Griggs A."/>
            <person name="Gujja S."/>
            <person name="Hansen M."/>
            <person name="Howarth C."/>
            <person name="Imamovic A."/>
            <person name="Larimer J."/>
            <person name="McCowen C."/>
            <person name="Montmayeur A."/>
            <person name="Murphy C."/>
            <person name="Neiman D."/>
            <person name="Pearson M."/>
            <person name="Priest M."/>
            <person name="Roberts A."/>
            <person name="Saif S."/>
            <person name="Shea T."/>
            <person name="Sisk P."/>
            <person name="Sykes S."/>
            <person name="Wortman J."/>
            <person name="Nusbaum C."/>
            <person name="Birren B."/>
        </authorList>
    </citation>
    <scope>NUCLEOTIDE SEQUENCE [LARGE SCALE GENOMIC DNA]</scope>
    <source>
        <strain evidence="8 9">VS20</strain>
    </source>
</reference>
<evidence type="ECO:0000256" key="3">
    <source>
        <dbReference type="ARBA" id="ARBA00022989"/>
    </source>
</evidence>
<evidence type="ECO:0000313" key="9">
    <source>
        <dbReference type="Proteomes" id="UP000030762"/>
    </source>
</evidence>
<feature type="transmembrane region" description="Helical" evidence="6">
    <location>
        <begin position="171"/>
        <end position="194"/>
    </location>
</feature>
<dbReference type="OMA" id="MDVHLVM"/>
<evidence type="ECO:0000256" key="5">
    <source>
        <dbReference type="SAM" id="MobiDB-lite"/>
    </source>
</evidence>
<evidence type="ECO:0000256" key="4">
    <source>
        <dbReference type="ARBA" id="ARBA00023136"/>
    </source>
</evidence>
<feature type="transmembrane region" description="Helical" evidence="6">
    <location>
        <begin position="399"/>
        <end position="420"/>
    </location>
</feature>
<feature type="transmembrane region" description="Helical" evidence="6">
    <location>
        <begin position="427"/>
        <end position="452"/>
    </location>
</feature>
<dbReference type="eggNOG" id="KOG1304">
    <property type="taxonomic scope" value="Eukaryota"/>
</dbReference>
<evidence type="ECO:0000256" key="6">
    <source>
        <dbReference type="SAM" id="Phobius"/>
    </source>
</evidence>
<keyword evidence="3 6" id="KW-1133">Transmembrane helix</keyword>
<evidence type="ECO:0000256" key="2">
    <source>
        <dbReference type="ARBA" id="ARBA00022692"/>
    </source>
</evidence>
<dbReference type="Pfam" id="PF01490">
    <property type="entry name" value="Aa_trans"/>
    <property type="match status" value="1"/>
</dbReference>
<dbReference type="GeneID" id="19951280"/>
<dbReference type="GO" id="GO:0016020">
    <property type="term" value="C:membrane"/>
    <property type="evidence" value="ECO:0007669"/>
    <property type="project" value="UniProtKB-SubCell"/>
</dbReference>
<evidence type="ECO:0000259" key="7">
    <source>
        <dbReference type="Pfam" id="PF01490"/>
    </source>
</evidence>
<dbReference type="InParanoid" id="T0Q1N9"/>
<protein>
    <recommendedName>
        <fullName evidence="7">Amino acid transporter transmembrane domain-containing protein</fullName>
    </recommendedName>
</protein>
<feature type="transmembrane region" description="Helical" evidence="6">
    <location>
        <begin position="147"/>
        <end position="164"/>
    </location>
</feature>
<feature type="transmembrane region" description="Helical" evidence="6">
    <location>
        <begin position="110"/>
        <end position="135"/>
    </location>
</feature>
<feature type="transmembrane region" description="Helical" evidence="6">
    <location>
        <begin position="291"/>
        <end position="312"/>
    </location>
</feature>
<feature type="domain" description="Amino acid transporter transmembrane" evidence="7">
    <location>
        <begin position="26"/>
        <end position="451"/>
    </location>
</feature>
<feature type="region of interest" description="Disordered" evidence="5">
    <location>
        <begin position="1"/>
        <end position="23"/>
    </location>
</feature>
<dbReference type="PANTHER" id="PTHR22950:SF681">
    <property type="entry name" value="SH2 DOMAIN-CONTAINING PROTEIN"/>
    <property type="match status" value="1"/>
</dbReference>
<keyword evidence="2 6" id="KW-0812">Transmembrane</keyword>
<dbReference type="InterPro" id="IPR013057">
    <property type="entry name" value="AA_transpt_TM"/>
</dbReference>
<dbReference type="Gene3D" id="1.20.1740.10">
    <property type="entry name" value="Amino acid/polyamine transporter I"/>
    <property type="match status" value="1"/>
</dbReference>
<evidence type="ECO:0000256" key="1">
    <source>
        <dbReference type="ARBA" id="ARBA00004141"/>
    </source>
</evidence>
<gene>
    <name evidence="8" type="ORF">SDRG_10553</name>
</gene>
<name>T0Q1N9_SAPDV</name>
<feature type="transmembrane region" description="Helical" evidence="6">
    <location>
        <begin position="56"/>
        <end position="80"/>
    </location>
</feature>
<feature type="transmembrane region" description="Helical" evidence="6">
    <location>
        <begin position="214"/>
        <end position="233"/>
    </location>
</feature>
<accession>T0Q1N9</accession>
<dbReference type="PANTHER" id="PTHR22950">
    <property type="entry name" value="AMINO ACID TRANSPORTER"/>
    <property type="match status" value="1"/>
</dbReference>
<dbReference type="OrthoDB" id="1684102at2759"/>
<dbReference type="RefSeq" id="XP_008614771.1">
    <property type="nucleotide sequence ID" value="XM_008616549.1"/>
</dbReference>
<dbReference type="Proteomes" id="UP000030762">
    <property type="component" value="Unassembled WGS sequence"/>
</dbReference>
<dbReference type="VEuPathDB" id="FungiDB:SDRG_10553"/>
<dbReference type="AlphaFoldDB" id="T0Q1N9"/>
<evidence type="ECO:0000313" key="8">
    <source>
        <dbReference type="EMBL" id="EQC31764.1"/>
    </source>
</evidence>
<dbReference type="STRING" id="1156394.T0Q1N9"/>
<feature type="transmembrane region" description="Helical" evidence="6">
    <location>
        <begin position="374"/>
        <end position="393"/>
    </location>
</feature>
<organism evidence="8 9">
    <name type="scientific">Saprolegnia diclina (strain VS20)</name>
    <dbReference type="NCBI Taxonomy" id="1156394"/>
    <lineage>
        <taxon>Eukaryota</taxon>
        <taxon>Sar</taxon>
        <taxon>Stramenopiles</taxon>
        <taxon>Oomycota</taxon>
        <taxon>Saprolegniomycetes</taxon>
        <taxon>Saprolegniales</taxon>
        <taxon>Saprolegniaceae</taxon>
        <taxon>Saprolegnia</taxon>
    </lineage>
</organism>
<proteinExistence type="predicted"/>
<keyword evidence="4 6" id="KW-0472">Membrane</keyword>
<sequence>MGRPSDEKSLLPPLKTPTPAPTHQPLSTWEVTLHLLKGNIGAGALSLPYAFAKAGIYVAPVVYLFIVVICIYNMNLLLYCKNKLRPERGMTFGDVGGELLGKHGKRAVNVFLVGTQLSFCCVFFTVVATNLHAILPAKLSHDFQERQLILLIFPIILGLSWIRSLHKITPFSALATFAVLLGIAIVFYYSYAYASAAQTPPPLVTTFAWSRLPEFYGTAVYSFEGIGLILPLEKDMHDRRLFRGVLLRTMAFILILFLFLGEVPVLAFGSIENGSMTAVLQRYFPGWSVTLANLLLAIACLFSFPIQFYPALEVLEKLLARRGYLTPSIQTFSDVAPPPRSRVCPTRCAPVEPPVPQWLENMLSTSQYEVRRTLFRSMLVTCLMLVAICVPNVGLLISLFGSVGSSMLAVILPPVFYLALERDRVCVASWALHISIVAVGCVGMVAGTIQALDDIFATFQ</sequence>
<keyword evidence="9" id="KW-1185">Reference proteome</keyword>